<reference evidence="2" key="1">
    <citation type="journal article" date="2014" name="Nat. Commun.">
        <title>Genome sequence of mungbean and insights into evolution within Vigna species.</title>
        <authorList>
            <person name="Kang Y.J."/>
            <person name="Kim S.K."/>
            <person name="Kim M.Y."/>
            <person name="Lestari P."/>
            <person name="Kim K.H."/>
            <person name="Ha B.K."/>
            <person name="Jun T.H."/>
            <person name="Hwang W.J."/>
            <person name="Lee T."/>
            <person name="Lee J."/>
            <person name="Shim S."/>
            <person name="Yoon M.Y."/>
            <person name="Jang Y.E."/>
            <person name="Han K.S."/>
            <person name="Taeprayoon P."/>
            <person name="Yoon N."/>
            <person name="Somta P."/>
            <person name="Tanya P."/>
            <person name="Kim K.S."/>
            <person name="Gwag J.G."/>
            <person name="Moon J.K."/>
            <person name="Lee Y.H."/>
            <person name="Park B.S."/>
            <person name="Bombarely A."/>
            <person name="Doyle J.J."/>
            <person name="Jackson S.A."/>
            <person name="Schafleitner R."/>
            <person name="Srinives P."/>
            <person name="Varshney R.K."/>
            <person name="Lee S.H."/>
        </authorList>
    </citation>
    <scope>NUCLEOTIDE SEQUENCE [LARGE SCALE GENOMIC DNA]</scope>
    <source>
        <strain evidence="2">cv. VC1973A</strain>
    </source>
</reference>
<evidence type="ECO:0000256" key="1">
    <source>
        <dbReference type="SAM" id="MobiDB-lite"/>
    </source>
</evidence>
<keyword evidence="2" id="KW-1185">Reference proteome</keyword>
<reference evidence="3" key="2">
    <citation type="submission" date="2025-08" db="UniProtKB">
        <authorList>
            <consortium name="RefSeq"/>
        </authorList>
    </citation>
    <scope>IDENTIFICATION</scope>
    <source>
        <tissue evidence="3">Leaf</tissue>
    </source>
</reference>
<evidence type="ECO:0000313" key="3">
    <source>
        <dbReference type="RefSeq" id="XP_014511820.1"/>
    </source>
</evidence>
<dbReference type="Proteomes" id="UP000087766">
    <property type="component" value="Chromosome 8"/>
</dbReference>
<feature type="region of interest" description="Disordered" evidence="1">
    <location>
        <begin position="83"/>
        <end position="152"/>
    </location>
</feature>
<organism evidence="2 3">
    <name type="scientific">Vigna radiata var. radiata</name>
    <name type="common">Mung bean</name>
    <name type="synonym">Phaseolus aureus</name>
    <dbReference type="NCBI Taxonomy" id="3916"/>
    <lineage>
        <taxon>Eukaryota</taxon>
        <taxon>Viridiplantae</taxon>
        <taxon>Streptophyta</taxon>
        <taxon>Embryophyta</taxon>
        <taxon>Tracheophyta</taxon>
        <taxon>Spermatophyta</taxon>
        <taxon>Magnoliopsida</taxon>
        <taxon>eudicotyledons</taxon>
        <taxon>Gunneridae</taxon>
        <taxon>Pentapetalae</taxon>
        <taxon>rosids</taxon>
        <taxon>fabids</taxon>
        <taxon>Fabales</taxon>
        <taxon>Fabaceae</taxon>
        <taxon>Papilionoideae</taxon>
        <taxon>50 kb inversion clade</taxon>
        <taxon>NPAAA clade</taxon>
        <taxon>indigoferoid/millettioid clade</taxon>
        <taxon>Phaseoleae</taxon>
        <taxon>Vigna</taxon>
    </lineage>
</organism>
<protein>
    <submittedName>
        <fullName evidence="3">Uncharacterized protein LOC106770530</fullName>
    </submittedName>
</protein>
<gene>
    <name evidence="3" type="primary">LOC106770530</name>
</gene>
<feature type="compositionally biased region" description="Basic residues" evidence="1">
    <location>
        <begin position="142"/>
        <end position="151"/>
    </location>
</feature>
<dbReference type="PANTHER" id="PTHR35317:SF23">
    <property type="entry name" value="OS04G0629600 PROTEIN"/>
    <property type="match status" value="1"/>
</dbReference>
<proteinExistence type="predicted"/>
<dbReference type="Pfam" id="PF14223">
    <property type="entry name" value="Retrotran_gag_2"/>
    <property type="match status" value="1"/>
</dbReference>
<dbReference type="AlphaFoldDB" id="A0A1S3V0I6"/>
<dbReference type="OrthoDB" id="1001766at2759"/>
<name>A0A1S3V0I6_VIGRR</name>
<evidence type="ECO:0000313" key="2">
    <source>
        <dbReference type="Proteomes" id="UP000087766"/>
    </source>
</evidence>
<dbReference type="GeneID" id="106770530"/>
<dbReference type="KEGG" id="vra:106770530"/>
<sequence length="227" mass="25971">MEEQESVVDYIGTIQMVVNAMRTCDKVMKDKKIVEKILRTLIPQYDHIMVVIEECKDVEKMKIEELQNSLEAHEQHLLERKKAEKEVGLGSNQALQVRSNFKPRGRGAGRGRGRSRGGRSGGRNMGTSDQNVGEEGFESKRGGKPTRGRGRKNIDKRNIQCYMCSKYDNYSLECWHNETMKRNKEDEVNLPQDAEDSDLDHVLLMSVMESVKELKQWCSTQKGCSNT</sequence>
<dbReference type="RefSeq" id="XP_014511820.1">
    <property type="nucleotide sequence ID" value="XM_014656334.1"/>
</dbReference>
<dbReference type="PANTHER" id="PTHR35317">
    <property type="entry name" value="OS04G0629600 PROTEIN"/>
    <property type="match status" value="1"/>
</dbReference>
<feature type="compositionally biased region" description="Basic residues" evidence="1">
    <location>
        <begin position="101"/>
        <end position="117"/>
    </location>
</feature>
<feature type="compositionally biased region" description="Polar residues" evidence="1">
    <location>
        <begin position="90"/>
        <end position="99"/>
    </location>
</feature>
<accession>A0A1S3V0I6</accession>